<organism evidence="3 4">
    <name type="scientific">Sulfidibacter corallicola</name>
    <dbReference type="NCBI Taxonomy" id="2818388"/>
    <lineage>
        <taxon>Bacteria</taxon>
        <taxon>Pseudomonadati</taxon>
        <taxon>Acidobacteriota</taxon>
        <taxon>Holophagae</taxon>
        <taxon>Acanthopleuribacterales</taxon>
        <taxon>Acanthopleuribacteraceae</taxon>
        <taxon>Sulfidibacter</taxon>
    </lineage>
</organism>
<feature type="region of interest" description="Disordered" evidence="1">
    <location>
        <begin position="26"/>
        <end position="47"/>
    </location>
</feature>
<feature type="signal peptide" evidence="2">
    <location>
        <begin position="1"/>
        <end position="17"/>
    </location>
</feature>
<evidence type="ECO:0000313" key="3">
    <source>
        <dbReference type="EMBL" id="QTD49201.1"/>
    </source>
</evidence>
<evidence type="ECO:0000256" key="2">
    <source>
        <dbReference type="SAM" id="SignalP"/>
    </source>
</evidence>
<feature type="chain" id="PRO_5035196620" description="DUF4154 domain-containing protein" evidence="2">
    <location>
        <begin position="18"/>
        <end position="200"/>
    </location>
</feature>
<keyword evidence="2" id="KW-0732">Signal</keyword>
<dbReference type="KEGG" id="scor:J3U87_26755"/>
<reference evidence="3" key="1">
    <citation type="submission" date="2021-03" db="EMBL/GenBank/DDBJ databases">
        <title>Acanthopleuribacteraceae sp. M133.</title>
        <authorList>
            <person name="Wang G."/>
        </authorList>
    </citation>
    <scope>NUCLEOTIDE SEQUENCE</scope>
    <source>
        <strain evidence="3">M133</strain>
    </source>
</reference>
<keyword evidence="4" id="KW-1185">Reference proteome</keyword>
<sequence length="200" mass="22077">MTGFSILVLAVFATLHAAPVPLDASTDTPAYTRALSPREGPPDPREISAREARLLIRTLDYVRSIKPKSPLTFAIVFDPENKVSSQEAERLAELLDAAPQSDKGKLEPLLIPLTNLNQSLKHIQVLYLTHGLKPFYTVISERAALYGLLTLSTDPSCVRANGCVLSIQTESGIDILINKKIMKRNRIDFEAAFQFAAQYL</sequence>
<accession>A0A8A4TK09</accession>
<proteinExistence type="predicted"/>
<name>A0A8A4TK09_SULCO</name>
<evidence type="ECO:0000256" key="1">
    <source>
        <dbReference type="SAM" id="MobiDB-lite"/>
    </source>
</evidence>
<evidence type="ECO:0000313" key="4">
    <source>
        <dbReference type="Proteomes" id="UP000663929"/>
    </source>
</evidence>
<gene>
    <name evidence="3" type="ORF">J3U87_26755</name>
</gene>
<dbReference type="Proteomes" id="UP000663929">
    <property type="component" value="Chromosome"/>
</dbReference>
<dbReference type="RefSeq" id="WP_237378844.1">
    <property type="nucleotide sequence ID" value="NZ_CP071793.1"/>
</dbReference>
<protein>
    <recommendedName>
        <fullName evidence="5">DUF4154 domain-containing protein</fullName>
    </recommendedName>
</protein>
<dbReference type="EMBL" id="CP071793">
    <property type="protein sequence ID" value="QTD49201.1"/>
    <property type="molecule type" value="Genomic_DNA"/>
</dbReference>
<evidence type="ECO:0008006" key="5">
    <source>
        <dbReference type="Google" id="ProtNLM"/>
    </source>
</evidence>
<dbReference type="AlphaFoldDB" id="A0A8A4TK09"/>